<keyword evidence="5" id="KW-0012">Acyltransferase</keyword>
<gene>
    <name evidence="5" type="primary">fabF_2</name>
    <name evidence="5" type="ORF">STSP2_02011</name>
</gene>
<evidence type="ECO:0000259" key="4">
    <source>
        <dbReference type="PROSITE" id="PS52004"/>
    </source>
</evidence>
<dbReference type="GO" id="GO:0005829">
    <property type="term" value="C:cytosol"/>
    <property type="evidence" value="ECO:0007669"/>
    <property type="project" value="TreeGrafter"/>
</dbReference>
<organism evidence="5 6">
    <name type="scientific">Anaerohalosphaera lusitana</name>
    <dbReference type="NCBI Taxonomy" id="1936003"/>
    <lineage>
        <taxon>Bacteria</taxon>
        <taxon>Pseudomonadati</taxon>
        <taxon>Planctomycetota</taxon>
        <taxon>Phycisphaerae</taxon>
        <taxon>Sedimentisphaerales</taxon>
        <taxon>Anaerohalosphaeraceae</taxon>
        <taxon>Anaerohalosphaera</taxon>
    </lineage>
</organism>
<dbReference type="PROSITE" id="PS52004">
    <property type="entry name" value="KS3_2"/>
    <property type="match status" value="1"/>
</dbReference>
<keyword evidence="6" id="KW-1185">Reference proteome</keyword>
<dbReference type="RefSeq" id="WP_146662174.1">
    <property type="nucleotide sequence ID" value="NZ_CP019791.1"/>
</dbReference>
<protein>
    <submittedName>
        <fullName evidence="5">3-oxoacyl-[acyl-carrier-protein] synthase 2</fullName>
        <ecNumber evidence="5">2.3.1.179</ecNumber>
    </submittedName>
</protein>
<evidence type="ECO:0000313" key="5">
    <source>
        <dbReference type="EMBL" id="AQT68835.1"/>
    </source>
</evidence>
<dbReference type="PANTHER" id="PTHR11712">
    <property type="entry name" value="POLYKETIDE SYNTHASE-RELATED"/>
    <property type="match status" value="1"/>
</dbReference>
<sequence>MSKRRIAITGVGATTPLGLTAGEMWEGLLEGRSGIDKIQSFDPAGFPCRIAGETPAFKVRKHVPKTYRKATKLMSRDIELSILAANDAIETSGLVTKAAGEGEPTIDPERFAINMGAGLISCDLEELAPCVAASLTDGEFDLKKWGTEGLNYMTPLWLLKYLPNMLPCHVGIIHDMQGPSNTITCGEVSSHVAITEAAQVIARGDADAAMAGGCEAKVNPIVLLRQCLLKRATSDHNGTPDEACRPFDAEAKGSVFGEAAGLVVLEELEGAKSRGAKIYAEIAGAGASNSLASSYEHSETDGKGIEIAIRKATKEAGIDAGQIDLVVPHGTGIPADDAAEAKAISRVLGERTAEVPVWPIKSMTSNAGAGAGSLDVIATAMAISEGKIGAAKNFEQPFDGCELNISKQVQEVNVRYALCCGYTFGGQTAALILKNTNGEV</sequence>
<dbReference type="Gene3D" id="3.40.47.10">
    <property type="match status" value="2"/>
</dbReference>
<proteinExistence type="inferred from homology"/>
<dbReference type="Pfam" id="PF02801">
    <property type="entry name" value="Ketoacyl-synt_C"/>
    <property type="match status" value="1"/>
</dbReference>
<dbReference type="KEGG" id="alus:STSP2_02011"/>
<dbReference type="InterPro" id="IPR014030">
    <property type="entry name" value="Ketoacyl_synth_N"/>
</dbReference>
<accession>A0A1U9NLX9</accession>
<dbReference type="InterPro" id="IPR020841">
    <property type="entry name" value="PKS_Beta-ketoAc_synthase_dom"/>
</dbReference>
<dbReference type="EC" id="2.3.1.179" evidence="5"/>
<dbReference type="STRING" id="1936003.STSP2_02011"/>
<comment type="similarity">
    <text evidence="1 3">Belongs to the thiolase-like superfamily. Beta-ketoacyl-ACP synthases family.</text>
</comment>
<feature type="domain" description="Ketosynthase family 3 (KS3)" evidence="4">
    <location>
        <begin position="3"/>
        <end position="435"/>
    </location>
</feature>
<dbReference type="PANTHER" id="PTHR11712:SF336">
    <property type="entry name" value="3-OXOACYL-[ACYL-CARRIER-PROTEIN] SYNTHASE, MITOCHONDRIAL"/>
    <property type="match status" value="1"/>
</dbReference>
<dbReference type="AlphaFoldDB" id="A0A1U9NLX9"/>
<keyword evidence="2 3" id="KW-0808">Transferase</keyword>
<evidence type="ECO:0000313" key="6">
    <source>
        <dbReference type="Proteomes" id="UP000189674"/>
    </source>
</evidence>
<dbReference type="Proteomes" id="UP000189674">
    <property type="component" value="Chromosome"/>
</dbReference>
<dbReference type="CDD" id="cd00834">
    <property type="entry name" value="KAS_I_II"/>
    <property type="match status" value="1"/>
</dbReference>
<name>A0A1U9NLX9_9BACT</name>
<dbReference type="Pfam" id="PF00109">
    <property type="entry name" value="ketoacyl-synt"/>
    <property type="match status" value="1"/>
</dbReference>
<reference evidence="6" key="1">
    <citation type="submission" date="2017-02" db="EMBL/GenBank/DDBJ databases">
        <title>Comparative genomics and description of representatives of a novel lineage of planctomycetes thriving in anoxic sediments.</title>
        <authorList>
            <person name="Spring S."/>
            <person name="Bunk B."/>
            <person name="Sproer C."/>
        </authorList>
    </citation>
    <scope>NUCLEOTIDE SEQUENCE [LARGE SCALE GENOMIC DNA]</scope>
    <source>
        <strain evidence="6">ST-NAGAB-D1</strain>
    </source>
</reference>
<evidence type="ECO:0000256" key="1">
    <source>
        <dbReference type="ARBA" id="ARBA00008467"/>
    </source>
</evidence>
<dbReference type="GO" id="GO:0006633">
    <property type="term" value="P:fatty acid biosynthetic process"/>
    <property type="evidence" value="ECO:0007669"/>
    <property type="project" value="TreeGrafter"/>
</dbReference>
<dbReference type="EMBL" id="CP019791">
    <property type="protein sequence ID" value="AQT68835.1"/>
    <property type="molecule type" value="Genomic_DNA"/>
</dbReference>
<dbReference type="SMART" id="SM00825">
    <property type="entry name" value="PKS_KS"/>
    <property type="match status" value="1"/>
</dbReference>
<dbReference type="GO" id="GO:0004315">
    <property type="term" value="F:3-oxoacyl-[acyl-carrier-protein] synthase activity"/>
    <property type="evidence" value="ECO:0007669"/>
    <property type="project" value="UniProtKB-EC"/>
</dbReference>
<dbReference type="SUPFAM" id="SSF53901">
    <property type="entry name" value="Thiolase-like"/>
    <property type="match status" value="2"/>
</dbReference>
<dbReference type="InterPro" id="IPR016039">
    <property type="entry name" value="Thiolase-like"/>
</dbReference>
<dbReference type="InterPro" id="IPR014031">
    <property type="entry name" value="Ketoacyl_synth_C"/>
</dbReference>
<evidence type="ECO:0000256" key="2">
    <source>
        <dbReference type="ARBA" id="ARBA00022679"/>
    </source>
</evidence>
<evidence type="ECO:0000256" key="3">
    <source>
        <dbReference type="RuleBase" id="RU003694"/>
    </source>
</evidence>
<dbReference type="InterPro" id="IPR000794">
    <property type="entry name" value="Beta-ketoacyl_synthase"/>
</dbReference>
<dbReference type="OrthoDB" id="292158at2"/>